<dbReference type="Pfam" id="PF21722">
    <property type="entry name" value="Gly_rich_2"/>
    <property type="match status" value="1"/>
</dbReference>
<evidence type="ECO:0000313" key="4">
    <source>
        <dbReference type="Proteomes" id="UP000886887"/>
    </source>
</evidence>
<dbReference type="InterPro" id="IPR013783">
    <property type="entry name" value="Ig-like_fold"/>
</dbReference>
<dbReference type="Proteomes" id="UP000886887">
    <property type="component" value="Unassembled WGS sequence"/>
</dbReference>
<dbReference type="AlphaFoldDB" id="A0A9D0ZA27"/>
<accession>A0A9D0ZA27</accession>
<reference evidence="3" key="1">
    <citation type="submission" date="2020-10" db="EMBL/GenBank/DDBJ databases">
        <authorList>
            <person name="Gilroy R."/>
        </authorList>
    </citation>
    <scope>NUCLEOTIDE SEQUENCE</scope>
    <source>
        <strain evidence="3">ChiSxjej2B14-6234</strain>
    </source>
</reference>
<feature type="region of interest" description="Disordered" evidence="1">
    <location>
        <begin position="352"/>
        <end position="430"/>
    </location>
</feature>
<comment type="caution">
    <text evidence="3">The sequence shown here is derived from an EMBL/GenBank/DDBJ whole genome shotgun (WGS) entry which is preliminary data.</text>
</comment>
<dbReference type="InterPro" id="IPR003961">
    <property type="entry name" value="FN3_dom"/>
</dbReference>
<dbReference type="Gene3D" id="2.60.40.10">
    <property type="entry name" value="Immunoglobulins"/>
    <property type="match status" value="2"/>
</dbReference>
<feature type="compositionally biased region" description="Low complexity" evidence="1">
    <location>
        <begin position="400"/>
        <end position="410"/>
    </location>
</feature>
<dbReference type="InterPro" id="IPR049304">
    <property type="entry name" value="Gly_rich_dom"/>
</dbReference>
<feature type="region of interest" description="Disordered" evidence="1">
    <location>
        <begin position="317"/>
        <end position="338"/>
    </location>
</feature>
<dbReference type="PROSITE" id="PS50853">
    <property type="entry name" value="FN3"/>
    <property type="match status" value="1"/>
</dbReference>
<evidence type="ECO:0000259" key="2">
    <source>
        <dbReference type="PROSITE" id="PS50853"/>
    </source>
</evidence>
<protein>
    <recommendedName>
        <fullName evidence="2">Fibronectin type-III domain-containing protein</fullName>
    </recommendedName>
</protein>
<dbReference type="SUPFAM" id="SSF49265">
    <property type="entry name" value="Fibronectin type III"/>
    <property type="match status" value="1"/>
</dbReference>
<name>A0A9D0ZA27_9FIRM</name>
<organism evidence="3 4">
    <name type="scientific">Candidatus Onthenecus intestinigallinarum</name>
    <dbReference type="NCBI Taxonomy" id="2840875"/>
    <lineage>
        <taxon>Bacteria</taxon>
        <taxon>Bacillati</taxon>
        <taxon>Bacillota</taxon>
        <taxon>Clostridia</taxon>
        <taxon>Eubacteriales</taxon>
        <taxon>Candidatus Onthenecus</taxon>
    </lineage>
</organism>
<gene>
    <name evidence="3" type="ORF">IAB73_05975</name>
</gene>
<reference evidence="3" key="2">
    <citation type="journal article" date="2021" name="PeerJ">
        <title>Extensive microbial diversity within the chicken gut microbiome revealed by metagenomics and culture.</title>
        <authorList>
            <person name="Gilroy R."/>
            <person name="Ravi A."/>
            <person name="Getino M."/>
            <person name="Pursley I."/>
            <person name="Horton D.L."/>
            <person name="Alikhan N.F."/>
            <person name="Baker D."/>
            <person name="Gharbi K."/>
            <person name="Hall N."/>
            <person name="Watson M."/>
            <person name="Adriaenssens E.M."/>
            <person name="Foster-Nyarko E."/>
            <person name="Jarju S."/>
            <person name="Secka A."/>
            <person name="Antonio M."/>
            <person name="Oren A."/>
            <person name="Chaudhuri R.R."/>
            <person name="La Ragione R."/>
            <person name="Hildebrand F."/>
            <person name="Pallen M.J."/>
        </authorList>
    </citation>
    <scope>NUCLEOTIDE SEQUENCE</scope>
    <source>
        <strain evidence="3">ChiSxjej2B14-6234</strain>
    </source>
</reference>
<feature type="domain" description="Fibronectin type-III" evidence="2">
    <location>
        <begin position="114"/>
        <end position="208"/>
    </location>
</feature>
<feature type="compositionally biased region" description="Gly residues" evidence="1">
    <location>
        <begin position="389"/>
        <end position="399"/>
    </location>
</feature>
<proteinExistence type="predicted"/>
<dbReference type="EMBL" id="DVFJ01000017">
    <property type="protein sequence ID" value="HIQ71738.1"/>
    <property type="molecule type" value="Genomic_DNA"/>
</dbReference>
<dbReference type="InterPro" id="IPR036116">
    <property type="entry name" value="FN3_sf"/>
</dbReference>
<evidence type="ECO:0000256" key="1">
    <source>
        <dbReference type="SAM" id="MobiDB-lite"/>
    </source>
</evidence>
<feature type="compositionally biased region" description="Polar residues" evidence="1">
    <location>
        <begin position="352"/>
        <end position="367"/>
    </location>
</feature>
<sequence>MTMCYSTGGGALVTACTAPTQLTLSANHVGFGQTVTLSWTGAMPGAGNPIAGYEVYRDGALLGTVTQASMAVQSPAQNGSYTFTVRTKGTIPGFDSPVSAASATLTSRVTACAAPTNVRLSAYDVKLSGQATLSWNAAAGGANNPVAGYEILRDGGAFTTVAAGVTSLIVTAPAADGAGYAFTVRAKGAVAGFDSAVSTAVTLTAHAPQYADVFLTQSGTYTVPWGAESLRVCCIGGGGGRGAPGYNYGTTYPGGGFGGGGTGEKAELALGAGQFTPGASIQVTVGGGGIAAPNAFEAGRAGGATSFGSLLTARGGLGGSPGDASSSTSAPNGGAGGAGGIGGAGGGWSRYGPNSGNIGSQGANGESWSPPASDAAYYPFSDPSTGRRLGTGGAGGTGVNTGNAQTGNAALPGTRYGSGGGSNNDGNGTAGLIAVRTGRYL</sequence>
<evidence type="ECO:0000313" key="3">
    <source>
        <dbReference type="EMBL" id="HIQ71738.1"/>
    </source>
</evidence>